<keyword evidence="10" id="KW-1185">Reference proteome</keyword>
<comment type="similarity">
    <text evidence="6">Belongs to the AP2/ERF transcription factor family. ERF subfamily.</text>
</comment>
<evidence type="ECO:0000313" key="10">
    <source>
        <dbReference type="Proteomes" id="UP001163823"/>
    </source>
</evidence>
<dbReference type="PANTHER" id="PTHR31190:SF449">
    <property type="entry name" value="AP2_ERF DOMAIN-CONTAINING PROTEIN"/>
    <property type="match status" value="1"/>
</dbReference>
<evidence type="ECO:0000256" key="4">
    <source>
        <dbReference type="ARBA" id="ARBA00023163"/>
    </source>
</evidence>
<dbReference type="InterPro" id="IPR036955">
    <property type="entry name" value="AP2/ERF_dom_sf"/>
</dbReference>
<dbReference type="CDD" id="cd00018">
    <property type="entry name" value="AP2"/>
    <property type="match status" value="1"/>
</dbReference>
<dbReference type="Gene3D" id="3.30.730.10">
    <property type="entry name" value="AP2/ERF domain"/>
    <property type="match status" value="1"/>
</dbReference>
<dbReference type="Proteomes" id="UP001163823">
    <property type="component" value="Chromosome 11"/>
</dbReference>
<evidence type="ECO:0000256" key="1">
    <source>
        <dbReference type="ARBA" id="ARBA00004123"/>
    </source>
</evidence>
<comment type="caution">
    <text evidence="9">The sequence shown here is derived from an EMBL/GenBank/DDBJ whole genome shotgun (WGS) entry which is preliminary data.</text>
</comment>
<dbReference type="GO" id="GO:0003700">
    <property type="term" value="F:DNA-binding transcription factor activity"/>
    <property type="evidence" value="ECO:0007669"/>
    <property type="project" value="InterPro"/>
</dbReference>
<evidence type="ECO:0000313" key="9">
    <source>
        <dbReference type="EMBL" id="KAJ7950795.1"/>
    </source>
</evidence>
<accession>A0AAD7L392</accession>
<keyword evidence="4" id="KW-0804">Transcription</keyword>
<dbReference type="Pfam" id="PF00847">
    <property type="entry name" value="AP2"/>
    <property type="match status" value="1"/>
</dbReference>
<keyword evidence="2" id="KW-0805">Transcription regulation</keyword>
<dbReference type="SUPFAM" id="SSF54171">
    <property type="entry name" value="DNA-binding domain"/>
    <property type="match status" value="1"/>
</dbReference>
<dbReference type="FunFam" id="3.30.730.10:FF:000001">
    <property type="entry name" value="Ethylene-responsive transcription factor 2"/>
    <property type="match status" value="1"/>
</dbReference>
<keyword evidence="5" id="KW-0539">Nucleus</keyword>
<evidence type="ECO:0000256" key="7">
    <source>
        <dbReference type="SAM" id="MobiDB-lite"/>
    </source>
</evidence>
<feature type="region of interest" description="Disordered" evidence="7">
    <location>
        <begin position="180"/>
        <end position="210"/>
    </location>
</feature>
<evidence type="ECO:0000259" key="8">
    <source>
        <dbReference type="PROSITE" id="PS51032"/>
    </source>
</evidence>
<dbReference type="KEGG" id="qsa:O6P43_026941"/>
<proteinExistence type="inferred from homology"/>
<name>A0AAD7L392_QUISA</name>
<reference evidence="9" key="1">
    <citation type="journal article" date="2023" name="Science">
        <title>Elucidation of the pathway for biosynthesis of saponin adjuvants from the soapbark tree.</title>
        <authorList>
            <person name="Reed J."/>
            <person name="Orme A."/>
            <person name="El-Demerdash A."/>
            <person name="Owen C."/>
            <person name="Martin L.B.B."/>
            <person name="Misra R.C."/>
            <person name="Kikuchi S."/>
            <person name="Rejzek M."/>
            <person name="Martin A.C."/>
            <person name="Harkess A."/>
            <person name="Leebens-Mack J."/>
            <person name="Louveau T."/>
            <person name="Stephenson M.J."/>
            <person name="Osbourn A."/>
        </authorList>
    </citation>
    <scope>NUCLEOTIDE SEQUENCE</scope>
    <source>
        <strain evidence="9">S10</strain>
    </source>
</reference>
<dbReference type="InterPro" id="IPR044808">
    <property type="entry name" value="ERF_plant"/>
</dbReference>
<evidence type="ECO:0000256" key="3">
    <source>
        <dbReference type="ARBA" id="ARBA00023125"/>
    </source>
</evidence>
<feature type="domain" description="AP2/ERF" evidence="8">
    <location>
        <begin position="112"/>
        <end position="170"/>
    </location>
</feature>
<dbReference type="GO" id="GO:0009873">
    <property type="term" value="P:ethylene-activated signaling pathway"/>
    <property type="evidence" value="ECO:0007669"/>
    <property type="project" value="InterPro"/>
</dbReference>
<organism evidence="9 10">
    <name type="scientific">Quillaja saponaria</name>
    <name type="common">Soap bark tree</name>
    <dbReference type="NCBI Taxonomy" id="32244"/>
    <lineage>
        <taxon>Eukaryota</taxon>
        <taxon>Viridiplantae</taxon>
        <taxon>Streptophyta</taxon>
        <taxon>Embryophyta</taxon>
        <taxon>Tracheophyta</taxon>
        <taxon>Spermatophyta</taxon>
        <taxon>Magnoliopsida</taxon>
        <taxon>eudicotyledons</taxon>
        <taxon>Gunneridae</taxon>
        <taxon>Pentapetalae</taxon>
        <taxon>rosids</taxon>
        <taxon>fabids</taxon>
        <taxon>Fabales</taxon>
        <taxon>Quillajaceae</taxon>
        <taxon>Quillaja</taxon>
    </lineage>
</organism>
<dbReference type="InterPro" id="IPR001471">
    <property type="entry name" value="AP2/ERF_dom"/>
</dbReference>
<keyword evidence="3" id="KW-0238">DNA-binding</keyword>
<dbReference type="GO" id="GO:0005634">
    <property type="term" value="C:nucleus"/>
    <property type="evidence" value="ECO:0007669"/>
    <property type="project" value="UniProtKB-SubCell"/>
</dbReference>
<dbReference type="EMBL" id="JARAOO010000011">
    <property type="protein sequence ID" value="KAJ7950795.1"/>
    <property type="molecule type" value="Genomic_DNA"/>
</dbReference>
<dbReference type="PANTHER" id="PTHR31190">
    <property type="entry name" value="DNA-BINDING DOMAIN"/>
    <property type="match status" value="1"/>
</dbReference>
<evidence type="ECO:0000256" key="5">
    <source>
        <dbReference type="ARBA" id="ARBA00023242"/>
    </source>
</evidence>
<dbReference type="PRINTS" id="PR00367">
    <property type="entry name" value="ETHRSPELEMNT"/>
</dbReference>
<dbReference type="PROSITE" id="PS51032">
    <property type="entry name" value="AP2_ERF"/>
    <property type="match status" value="1"/>
</dbReference>
<dbReference type="GO" id="GO:0003677">
    <property type="term" value="F:DNA binding"/>
    <property type="evidence" value="ECO:0007669"/>
    <property type="project" value="UniProtKB-KW"/>
</dbReference>
<dbReference type="SMART" id="SM00380">
    <property type="entry name" value="AP2"/>
    <property type="match status" value="1"/>
</dbReference>
<sequence>MAASLDSDFTLLESIRQYLLDDDSDYFTDFSATIAPVSNPSSSIGLTESGSESPLSVGNSDHTSFSFDLPGWVNSPWTPLQEAANVKTEVPEEACETNTVERESHAPTSGRHYRGVRRRPWGKYAAEIRDPKKNGNRVWLGTYEMAEDAALAYDRAAFNMRGAKAKLNFPHLIGSTSIEPVRVTPKRRSQKFSSHSPTSESSLPEPKKRKSHLVAVVKAESNIESPVELFDTGSTTFDQWLNDCNLIWCPQDYPSYNG</sequence>
<dbReference type="InterPro" id="IPR016177">
    <property type="entry name" value="DNA-bd_dom_sf"/>
</dbReference>
<dbReference type="AlphaFoldDB" id="A0AAD7L392"/>
<evidence type="ECO:0000256" key="6">
    <source>
        <dbReference type="ARBA" id="ARBA00024343"/>
    </source>
</evidence>
<gene>
    <name evidence="9" type="ORF">O6P43_026941</name>
</gene>
<protein>
    <submittedName>
        <fullName evidence="9">Ethylene-responsive transcription factor</fullName>
    </submittedName>
</protein>
<feature type="compositionally biased region" description="Low complexity" evidence="7">
    <location>
        <begin position="193"/>
        <end position="204"/>
    </location>
</feature>
<feature type="region of interest" description="Disordered" evidence="7">
    <location>
        <begin position="38"/>
        <end position="58"/>
    </location>
</feature>
<evidence type="ECO:0000256" key="2">
    <source>
        <dbReference type="ARBA" id="ARBA00023015"/>
    </source>
</evidence>
<comment type="subcellular location">
    <subcellularLocation>
        <location evidence="1">Nucleus</location>
    </subcellularLocation>
</comment>